<dbReference type="PANTHER" id="PTHR12289">
    <property type="entry name" value="METAXIN RELATED"/>
    <property type="match status" value="1"/>
</dbReference>
<dbReference type="Gene3D" id="1.20.1050.10">
    <property type="match status" value="1"/>
</dbReference>
<feature type="transmembrane region" description="Helical" evidence="1">
    <location>
        <begin position="20"/>
        <end position="37"/>
    </location>
</feature>
<dbReference type="SFLD" id="SFLDG01180">
    <property type="entry name" value="SUF1"/>
    <property type="match status" value="1"/>
</dbReference>
<keyword evidence="1" id="KW-0472">Membrane</keyword>
<evidence type="ECO:0000259" key="2">
    <source>
        <dbReference type="Pfam" id="PF17171"/>
    </source>
</evidence>
<dbReference type="STRING" id="42155.A0A0R3QMZ6"/>
<dbReference type="AlphaFoldDB" id="A0A0R3QMZ6"/>
<reference evidence="3 4" key="2">
    <citation type="submission" date="2018-11" db="EMBL/GenBank/DDBJ databases">
        <authorList>
            <consortium name="Pathogen Informatics"/>
        </authorList>
    </citation>
    <scope>NUCLEOTIDE SEQUENCE [LARGE SCALE GENOMIC DNA]</scope>
</reference>
<protein>
    <submittedName>
        <fullName evidence="5">GST_C_6 domain-containing protein</fullName>
    </submittedName>
</protein>
<organism evidence="5">
    <name type="scientific">Brugia timori</name>
    <dbReference type="NCBI Taxonomy" id="42155"/>
    <lineage>
        <taxon>Eukaryota</taxon>
        <taxon>Metazoa</taxon>
        <taxon>Ecdysozoa</taxon>
        <taxon>Nematoda</taxon>
        <taxon>Chromadorea</taxon>
        <taxon>Rhabditida</taxon>
        <taxon>Spirurina</taxon>
        <taxon>Spiruromorpha</taxon>
        <taxon>Filarioidea</taxon>
        <taxon>Onchocercidae</taxon>
        <taxon>Brugia</taxon>
    </lineage>
</organism>
<dbReference type="SUPFAM" id="SSF47616">
    <property type="entry name" value="GST C-terminal domain-like"/>
    <property type="match status" value="1"/>
</dbReference>
<dbReference type="PANTHER" id="PTHR12289:SF32">
    <property type="entry name" value="GST_C_6 DOMAIN-CONTAINING PROTEIN"/>
    <property type="match status" value="1"/>
</dbReference>
<dbReference type="InterPro" id="IPR036282">
    <property type="entry name" value="Glutathione-S-Trfase_C_sf"/>
</dbReference>
<gene>
    <name evidence="3" type="ORF">BTMF_LOCUS7132</name>
</gene>
<dbReference type="Proteomes" id="UP000280834">
    <property type="component" value="Unassembled WGS sequence"/>
</dbReference>
<dbReference type="GO" id="GO:0005737">
    <property type="term" value="C:cytoplasm"/>
    <property type="evidence" value="ECO:0007669"/>
    <property type="project" value="TreeGrafter"/>
</dbReference>
<dbReference type="InterPro" id="IPR040079">
    <property type="entry name" value="Glutathione_S-Trfase"/>
</dbReference>
<accession>A0A0R3QMZ6</accession>
<dbReference type="WBParaSite" id="BTMF_0000908101-mRNA-1">
    <property type="protein sequence ID" value="BTMF_0000908101-mRNA-1"/>
    <property type="gene ID" value="BTMF_0000908101"/>
</dbReference>
<dbReference type="Pfam" id="PF17171">
    <property type="entry name" value="GST_C_6"/>
    <property type="match status" value="1"/>
</dbReference>
<proteinExistence type="predicted"/>
<evidence type="ECO:0000313" key="3">
    <source>
        <dbReference type="EMBL" id="VDO23595.1"/>
    </source>
</evidence>
<evidence type="ECO:0000313" key="5">
    <source>
        <dbReference type="WBParaSite" id="BTMF_0000908101-mRNA-1"/>
    </source>
</evidence>
<reference evidence="5" key="1">
    <citation type="submission" date="2017-02" db="UniProtKB">
        <authorList>
            <consortium name="WormBaseParasite"/>
        </authorList>
    </citation>
    <scope>IDENTIFICATION</scope>
</reference>
<keyword evidence="1" id="KW-1133">Transmembrane helix</keyword>
<sequence length="308" mass="36164">MRLLNTFFKKGSEKGYGRTTFIVSLFFAMFSTVFMVWSEEEQRKRRQAAVKEYVLKMQMVSNYLRQAATLTRINAAVVSNNVTAVSRGNPTILSQFPIKKSTSKIYNKKWKKDIVYLYQFNRASSSPNISPFCFKLETWLRANELKHEVDELMDADIGVARAIDQMIERNTHYLLLYFIFVENLSKFVQGMEPSLIKRWFMRGTIYPFLGKVHRIFVDVGFSKCSRNDLISMLQKDIAAIDVILGDKKFLFGVKPTTSDFTVFGHLATSYYLPFRQPVTDILDDKYPRVKRLIERMRQHYYPEWEFNT</sequence>
<keyword evidence="4" id="KW-1185">Reference proteome</keyword>
<dbReference type="CDD" id="cd03193">
    <property type="entry name" value="GST_C_Metaxin"/>
    <property type="match status" value="1"/>
</dbReference>
<keyword evidence="1" id="KW-0812">Transmembrane</keyword>
<dbReference type="EMBL" id="UZAG01015826">
    <property type="protein sequence ID" value="VDO23595.1"/>
    <property type="molecule type" value="Genomic_DNA"/>
</dbReference>
<dbReference type="InterPro" id="IPR033468">
    <property type="entry name" value="Metaxin_GST"/>
</dbReference>
<dbReference type="InterPro" id="IPR050931">
    <property type="entry name" value="Mito_Protein_Transport_Metaxin"/>
</dbReference>
<evidence type="ECO:0000256" key="1">
    <source>
        <dbReference type="SAM" id="Phobius"/>
    </source>
</evidence>
<dbReference type="SFLD" id="SFLDS00019">
    <property type="entry name" value="Glutathione_Transferase_(cytos"/>
    <property type="match status" value="1"/>
</dbReference>
<name>A0A0R3QMZ6_9BILA</name>
<evidence type="ECO:0000313" key="4">
    <source>
        <dbReference type="Proteomes" id="UP000280834"/>
    </source>
</evidence>
<feature type="domain" description="Metaxin glutathione S-transferase" evidence="2">
    <location>
        <begin position="234"/>
        <end position="296"/>
    </location>
</feature>